<proteinExistence type="predicted"/>
<evidence type="ECO:0000313" key="1">
    <source>
        <dbReference type="EMBL" id="MBV7391052.1"/>
    </source>
</evidence>
<evidence type="ECO:0000313" key="2">
    <source>
        <dbReference type="Proteomes" id="UP000774130"/>
    </source>
</evidence>
<comment type="caution">
    <text evidence="1">The sequence shown here is derived from an EMBL/GenBank/DDBJ whole genome shotgun (WGS) entry which is preliminary data.</text>
</comment>
<dbReference type="InterPro" id="IPR006490">
    <property type="entry name" value="Maj_tail_phi13"/>
</dbReference>
<sequence>MTLVGFKQATIQILDEDLKPVAGKKFVVKGETNKGATSGFEITGLSPEAVKVYGSNAPYYVSQQGTGEVEATFSALDLPSKIEHEVLGRTSGTNGVFHVGEKTVAPYCAILFESADLRGQKIGTGLYAGKFSRDAVSAETLNGDSYEPEADEYKFTPIAKVIDSENQTVGFADSDSSFVALETELFGTTTEGGNG</sequence>
<dbReference type="InterPro" id="IPR006724">
    <property type="entry name" value="Phage_TTP"/>
</dbReference>
<dbReference type="NCBIfam" id="TIGR01603">
    <property type="entry name" value="maj_tail_phi13"/>
    <property type="match status" value="1"/>
</dbReference>
<dbReference type="Proteomes" id="UP000774130">
    <property type="component" value="Unassembled WGS sequence"/>
</dbReference>
<dbReference type="EMBL" id="JAHUZB010000003">
    <property type="protein sequence ID" value="MBV7391052.1"/>
    <property type="molecule type" value="Genomic_DNA"/>
</dbReference>
<keyword evidence="2" id="KW-1185">Reference proteome</keyword>
<reference evidence="1 2" key="1">
    <citation type="submission" date="2021-06" db="EMBL/GenBank/DDBJ databases">
        <title>Enterococcus alishanensis sp. nov., a novel lactic acid bacterium isolated from fresh coffee beans.</title>
        <authorList>
            <person name="Chen Y.-S."/>
        </authorList>
    </citation>
    <scope>NUCLEOTIDE SEQUENCE [LARGE SCALE GENOMIC DNA]</scope>
    <source>
        <strain evidence="1 2">ALS3</strain>
    </source>
</reference>
<accession>A0ABS6TDP8</accession>
<dbReference type="Pfam" id="PF04630">
    <property type="entry name" value="Phage_TTP_1"/>
    <property type="match status" value="1"/>
</dbReference>
<organism evidence="1 2">
    <name type="scientific">Enterococcus alishanensis</name>
    <dbReference type="NCBI Taxonomy" id="1303817"/>
    <lineage>
        <taxon>Bacteria</taxon>
        <taxon>Bacillati</taxon>
        <taxon>Bacillota</taxon>
        <taxon>Bacilli</taxon>
        <taxon>Lactobacillales</taxon>
        <taxon>Enterococcaceae</taxon>
        <taxon>Enterococcus</taxon>
    </lineage>
</organism>
<dbReference type="RefSeq" id="WP_218326078.1">
    <property type="nucleotide sequence ID" value="NZ_JAHUZB010000003.1"/>
</dbReference>
<name>A0ABS6TDP8_9ENTE</name>
<gene>
    <name evidence="1" type="ORF">KUA55_10195</name>
</gene>
<protein>
    <submittedName>
        <fullName evidence="1">Phage tail protein</fullName>
    </submittedName>
</protein>